<dbReference type="EMBL" id="JBHSLL010000034">
    <property type="protein sequence ID" value="MFC5386518.1"/>
    <property type="molecule type" value="Genomic_DNA"/>
</dbReference>
<dbReference type="Pfam" id="PF11412">
    <property type="entry name" value="DsbD_N"/>
    <property type="match status" value="1"/>
</dbReference>
<comment type="caution">
    <text evidence="11">The sequence shown here is derived from an EMBL/GenBank/DDBJ whole genome shotgun (WGS) entry which is preliminary data.</text>
</comment>
<feature type="transmembrane region" description="Helical" evidence="8">
    <location>
        <begin position="457"/>
        <end position="477"/>
    </location>
</feature>
<dbReference type="InterPro" id="IPR012336">
    <property type="entry name" value="Thioredoxin-like_fold"/>
</dbReference>
<dbReference type="EC" id="1.8.1.8" evidence="11"/>
<evidence type="ECO:0000256" key="3">
    <source>
        <dbReference type="ARBA" id="ARBA00022475"/>
    </source>
</evidence>
<keyword evidence="3" id="KW-1003">Cell membrane</keyword>
<evidence type="ECO:0000313" key="11">
    <source>
        <dbReference type="EMBL" id="MFC5386518.1"/>
    </source>
</evidence>
<evidence type="ECO:0000256" key="5">
    <source>
        <dbReference type="ARBA" id="ARBA00022748"/>
    </source>
</evidence>
<dbReference type="InterPro" id="IPR003834">
    <property type="entry name" value="Cyt_c_assmbl_TM_dom"/>
</dbReference>
<dbReference type="NCBIfam" id="NF001419">
    <property type="entry name" value="PRK00293.1"/>
    <property type="match status" value="1"/>
</dbReference>
<feature type="transmembrane region" description="Helical" evidence="8">
    <location>
        <begin position="324"/>
        <end position="353"/>
    </location>
</feature>
<keyword evidence="4 8" id="KW-0812">Transmembrane</keyword>
<evidence type="ECO:0000256" key="1">
    <source>
        <dbReference type="ARBA" id="ARBA00003565"/>
    </source>
</evidence>
<dbReference type="InterPro" id="IPR028250">
    <property type="entry name" value="DsbDN"/>
</dbReference>
<feature type="chain" id="PRO_5045928311" evidence="9">
    <location>
        <begin position="44"/>
        <end position="618"/>
    </location>
</feature>
<evidence type="ECO:0000256" key="8">
    <source>
        <dbReference type="SAM" id="Phobius"/>
    </source>
</evidence>
<feature type="transmembrane region" description="Helical" evidence="8">
    <location>
        <begin position="245"/>
        <end position="269"/>
    </location>
</feature>
<feature type="transmembrane region" description="Helical" evidence="8">
    <location>
        <begin position="400"/>
        <end position="418"/>
    </location>
</feature>
<dbReference type="SUPFAM" id="SSF52833">
    <property type="entry name" value="Thioredoxin-like"/>
    <property type="match status" value="1"/>
</dbReference>
<feature type="transmembrane region" description="Helical" evidence="8">
    <location>
        <begin position="359"/>
        <end position="380"/>
    </location>
</feature>
<evidence type="ECO:0000256" key="7">
    <source>
        <dbReference type="ARBA" id="ARBA00023136"/>
    </source>
</evidence>
<gene>
    <name evidence="11" type="primary">dsbD</name>
    <name evidence="11" type="ORF">ACFPLB_11130</name>
</gene>
<organism evidence="11 12">
    <name type="scientific">Aquamicrobium segne</name>
    <dbReference type="NCBI Taxonomy" id="469547"/>
    <lineage>
        <taxon>Bacteria</taxon>
        <taxon>Pseudomonadati</taxon>
        <taxon>Pseudomonadota</taxon>
        <taxon>Alphaproteobacteria</taxon>
        <taxon>Hyphomicrobiales</taxon>
        <taxon>Phyllobacteriaceae</taxon>
        <taxon>Aquamicrobium</taxon>
    </lineage>
</organism>
<keyword evidence="5" id="KW-0201">Cytochrome c-type biogenesis</keyword>
<dbReference type="InterPro" id="IPR036929">
    <property type="entry name" value="DsbDN_sf"/>
</dbReference>
<dbReference type="GO" id="GO:0047134">
    <property type="term" value="F:protein-disulfide reductase [NAD(P)H] activity"/>
    <property type="evidence" value="ECO:0007669"/>
    <property type="project" value="UniProtKB-EC"/>
</dbReference>
<keyword evidence="9" id="KW-0732">Signal</keyword>
<name>A0ABW0H176_9HYPH</name>
<comment type="subcellular location">
    <subcellularLocation>
        <location evidence="2">Cell membrane</location>
        <topology evidence="2">Multi-pass membrane protein</topology>
    </subcellularLocation>
</comment>
<dbReference type="PANTHER" id="PTHR32234">
    <property type="entry name" value="THIOL:DISULFIDE INTERCHANGE PROTEIN DSBD"/>
    <property type="match status" value="1"/>
</dbReference>
<sequence>MRAKRPDAVANYKNTSENTMPFLTALRLVASLLLALWSFPATAQQGDLLQAEDAFRFSVERAADNAIELRWQIADGYYLYRDHIEAKGAAGEAVELHTGPGTIEDDANFGPSEVYYSEAVARLTTGAPSEVSITYQGCKKDSICYPPMTLTLDTASLQLSEPVIGFGVAAPTSDTGTGGFTLADETQNGGMIGSLLASGGAVWVIASFLVFGLLLAFTPCVLPMYPILSATLAREGEALTAQRGFVLSSAYVLAMAAAFGLLGIFAAWSGQNLQMVLQLPWVIGAVGVLFVVLAASMFGLFELQLPSAWVNRIAGVSAGRRGSVGGAAGMGFLSALIVGPCVTAPLAAALLYIAQTGDAYLGAAALFALGLGQGIPLIAFGTVGSRALPRAGAWMVQAKYVFGFVFLGAAIWMMGRILPPPATLALWAILLLTAAVFIGVADRLAADADAGLRLRKAAGFALSLAGVILAIGAASGGSDPLRPLAHLGVSNPQPPVTEAETTFIEAASTPDLMNAIASANGRPTFVYFTADWCVICKTIERDVFPNAEIIARLDGFQRIKVDLTALDQANQEMMRDLAVVGPPTMIFFDANSKEASGSRLIGDATVETLQTSLELARR</sequence>
<dbReference type="InterPro" id="IPR036249">
    <property type="entry name" value="Thioredoxin-like_sf"/>
</dbReference>
<evidence type="ECO:0000256" key="4">
    <source>
        <dbReference type="ARBA" id="ARBA00022692"/>
    </source>
</evidence>
<protein>
    <submittedName>
        <fullName evidence="11">Protein-disulfide reductase DsbD</fullName>
        <ecNumber evidence="11">1.8.1.8</ecNumber>
    </submittedName>
</protein>
<dbReference type="InterPro" id="IPR013766">
    <property type="entry name" value="Thioredoxin_domain"/>
</dbReference>
<dbReference type="Pfam" id="PF02683">
    <property type="entry name" value="DsbD_TM"/>
    <property type="match status" value="1"/>
</dbReference>
<keyword evidence="12" id="KW-1185">Reference proteome</keyword>
<dbReference type="PROSITE" id="PS51352">
    <property type="entry name" value="THIOREDOXIN_2"/>
    <property type="match status" value="1"/>
</dbReference>
<proteinExistence type="predicted"/>
<evidence type="ECO:0000256" key="6">
    <source>
        <dbReference type="ARBA" id="ARBA00022989"/>
    </source>
</evidence>
<dbReference type="Gene3D" id="2.60.40.1250">
    <property type="entry name" value="Thiol:disulfide interchange protein DsbD, N-terminal domain"/>
    <property type="match status" value="1"/>
</dbReference>
<feature type="transmembrane region" description="Helical" evidence="8">
    <location>
        <begin position="281"/>
        <end position="303"/>
    </location>
</feature>
<keyword evidence="11" id="KW-0560">Oxidoreductase</keyword>
<dbReference type="PANTHER" id="PTHR32234:SF0">
    <property type="entry name" value="THIOL:DISULFIDE INTERCHANGE PROTEIN DSBD"/>
    <property type="match status" value="1"/>
</dbReference>
<reference evidence="12" key="1">
    <citation type="journal article" date="2019" name="Int. J. Syst. Evol. Microbiol.">
        <title>The Global Catalogue of Microorganisms (GCM) 10K type strain sequencing project: providing services to taxonomists for standard genome sequencing and annotation.</title>
        <authorList>
            <consortium name="The Broad Institute Genomics Platform"/>
            <consortium name="The Broad Institute Genome Sequencing Center for Infectious Disease"/>
            <person name="Wu L."/>
            <person name="Ma J."/>
        </authorList>
    </citation>
    <scope>NUCLEOTIDE SEQUENCE [LARGE SCALE GENOMIC DNA]</scope>
    <source>
        <strain evidence="12">CGMCC 4.1415</strain>
    </source>
</reference>
<dbReference type="Proteomes" id="UP001596016">
    <property type="component" value="Unassembled WGS sequence"/>
</dbReference>
<keyword evidence="7 8" id="KW-0472">Membrane</keyword>
<feature type="transmembrane region" description="Helical" evidence="8">
    <location>
        <begin position="424"/>
        <end position="445"/>
    </location>
</feature>
<feature type="transmembrane region" description="Helical" evidence="8">
    <location>
        <begin position="201"/>
        <end position="225"/>
    </location>
</feature>
<dbReference type="SUPFAM" id="SSF74863">
    <property type="entry name" value="Thiol:disulfide interchange protein DsbD, N-terminal domain (DsbD-alpha)"/>
    <property type="match status" value="1"/>
</dbReference>
<evidence type="ECO:0000313" key="12">
    <source>
        <dbReference type="Proteomes" id="UP001596016"/>
    </source>
</evidence>
<evidence type="ECO:0000256" key="2">
    <source>
        <dbReference type="ARBA" id="ARBA00004651"/>
    </source>
</evidence>
<dbReference type="Pfam" id="PF13098">
    <property type="entry name" value="Thioredoxin_2"/>
    <property type="match status" value="1"/>
</dbReference>
<feature type="domain" description="Thioredoxin" evidence="10">
    <location>
        <begin position="487"/>
        <end position="618"/>
    </location>
</feature>
<feature type="signal peptide" evidence="9">
    <location>
        <begin position="1"/>
        <end position="43"/>
    </location>
</feature>
<evidence type="ECO:0000259" key="10">
    <source>
        <dbReference type="PROSITE" id="PS51352"/>
    </source>
</evidence>
<dbReference type="RefSeq" id="WP_378229595.1">
    <property type="nucleotide sequence ID" value="NZ_JBHSLL010000034.1"/>
</dbReference>
<keyword evidence="6 8" id="KW-1133">Transmembrane helix</keyword>
<dbReference type="Gene3D" id="3.40.30.10">
    <property type="entry name" value="Glutaredoxin"/>
    <property type="match status" value="1"/>
</dbReference>
<comment type="function">
    <text evidence="1">May be required for disulfide bond formation in some proteins.</text>
</comment>
<accession>A0ABW0H176</accession>
<evidence type="ECO:0000256" key="9">
    <source>
        <dbReference type="SAM" id="SignalP"/>
    </source>
</evidence>